<feature type="domain" description="Multidrug resistance protein MdtA-like beta-barrel" evidence="5">
    <location>
        <begin position="217"/>
        <end position="311"/>
    </location>
</feature>
<dbReference type="PANTHER" id="PTHR30158:SF23">
    <property type="entry name" value="MULTIDRUG RESISTANCE PROTEIN MEXA"/>
    <property type="match status" value="1"/>
</dbReference>
<accession>A0A380CP48</accession>
<feature type="chain" id="PRO_5016582274" evidence="2">
    <location>
        <begin position="23"/>
        <end position="391"/>
    </location>
</feature>
<dbReference type="GO" id="GO:0030313">
    <property type="term" value="C:cell envelope"/>
    <property type="evidence" value="ECO:0007669"/>
    <property type="project" value="UniProtKB-SubCell"/>
</dbReference>
<dbReference type="InterPro" id="IPR058637">
    <property type="entry name" value="YknX-like_C"/>
</dbReference>
<dbReference type="Pfam" id="PF25876">
    <property type="entry name" value="HH_MFP_RND"/>
    <property type="match status" value="1"/>
</dbReference>
<sequence>MKKSRKFNLKFTTFSLGLLALASILTHCTSGKSEEKENKNKPTALPVYTVIRSNASTVKDYLGTIEGKVNVEIRPQVEGLLQEIYADEGAFVQKGQKLFKIDASTYQEQLNNMIATANVAKAKLENAQLEIDRLRPLVQNDVISDVRLHAAKSDYDVAKASLDQASAAVRSAQISKNFTIIEAPVSGYIGRIPKRIGNLVSKGDSDPLTVLSDVQEVYVYFAMSESDFLYFSKAKAREDSIAGVKYNNNNRLTFPDVTLVLADGEAYPKKGKVDAVNGQVDRTTGAISLRATFSNQDNILRTGSTGTLKIAEIKKNVLLIPQVTTQELQDKTFVYIIDKQNKAQRKTIKIAGKSKDNYIVSDGLEEGDRVILSGFDKITDGSAIMPIAQHN</sequence>
<dbReference type="Pfam" id="PF25944">
    <property type="entry name" value="Beta-barrel_RND"/>
    <property type="match status" value="1"/>
</dbReference>
<feature type="domain" description="YknX-like C-terminal permuted SH3-like" evidence="6">
    <location>
        <begin position="320"/>
        <end position="384"/>
    </location>
</feature>
<comment type="similarity">
    <text evidence="1">Belongs to the membrane fusion protein (MFP) (TC 8.A.1) family.</text>
</comment>
<gene>
    <name evidence="7" type="primary">ttgA</name>
    <name evidence="7" type="ORF">NCTC11388_03555</name>
</gene>
<dbReference type="Gene3D" id="1.10.287.470">
    <property type="entry name" value="Helix hairpin bin"/>
    <property type="match status" value="1"/>
</dbReference>
<reference evidence="7 8" key="1">
    <citation type="submission" date="2018-06" db="EMBL/GenBank/DDBJ databases">
        <authorList>
            <consortium name="Pathogen Informatics"/>
            <person name="Doyle S."/>
        </authorList>
    </citation>
    <scope>NUCLEOTIDE SEQUENCE [LARGE SCALE GENOMIC DNA]</scope>
    <source>
        <strain evidence="7 8">NCTC11388</strain>
    </source>
</reference>
<evidence type="ECO:0000256" key="1">
    <source>
        <dbReference type="ARBA" id="ARBA00009477"/>
    </source>
</evidence>
<evidence type="ECO:0000256" key="2">
    <source>
        <dbReference type="SAM" id="SignalP"/>
    </source>
</evidence>
<evidence type="ECO:0000259" key="6">
    <source>
        <dbReference type="Pfam" id="PF25989"/>
    </source>
</evidence>
<dbReference type="Gene3D" id="2.40.30.170">
    <property type="match status" value="1"/>
</dbReference>
<dbReference type="InterPro" id="IPR058624">
    <property type="entry name" value="MdtA-like_HH"/>
</dbReference>
<evidence type="ECO:0000313" key="7">
    <source>
        <dbReference type="EMBL" id="SUJ24456.1"/>
    </source>
</evidence>
<dbReference type="Gene3D" id="2.40.50.100">
    <property type="match status" value="1"/>
</dbReference>
<dbReference type="Pfam" id="PF25989">
    <property type="entry name" value="YknX_C"/>
    <property type="match status" value="1"/>
</dbReference>
<dbReference type="GO" id="GO:0022857">
    <property type="term" value="F:transmembrane transporter activity"/>
    <property type="evidence" value="ECO:0007669"/>
    <property type="project" value="InterPro"/>
</dbReference>
<keyword evidence="2" id="KW-0732">Signal</keyword>
<feature type="domain" description="Multidrug resistance protein MdtA-like barrel-sandwich hybrid" evidence="4">
    <location>
        <begin position="71"/>
        <end position="210"/>
    </location>
</feature>
<dbReference type="GO" id="GO:0046677">
    <property type="term" value="P:response to antibiotic"/>
    <property type="evidence" value="ECO:0007669"/>
    <property type="project" value="TreeGrafter"/>
</dbReference>
<proteinExistence type="inferred from homology"/>
<dbReference type="AlphaFoldDB" id="A0A380CP48"/>
<dbReference type="InterPro" id="IPR058625">
    <property type="entry name" value="MdtA-like_BSH"/>
</dbReference>
<organism evidence="7 8">
    <name type="scientific">Sphingobacterium spiritivorum</name>
    <name type="common">Flavobacterium spiritivorum</name>
    <dbReference type="NCBI Taxonomy" id="258"/>
    <lineage>
        <taxon>Bacteria</taxon>
        <taxon>Pseudomonadati</taxon>
        <taxon>Bacteroidota</taxon>
        <taxon>Sphingobacteriia</taxon>
        <taxon>Sphingobacteriales</taxon>
        <taxon>Sphingobacteriaceae</taxon>
        <taxon>Sphingobacterium</taxon>
    </lineage>
</organism>
<feature type="domain" description="Multidrug resistance protein MdtA-like alpha-helical hairpin" evidence="3">
    <location>
        <begin position="110"/>
        <end position="175"/>
    </location>
</feature>
<name>A0A380CP48_SPHSI</name>
<dbReference type="InterPro" id="IPR058626">
    <property type="entry name" value="MdtA-like_b-barrel"/>
</dbReference>
<evidence type="ECO:0000259" key="4">
    <source>
        <dbReference type="Pfam" id="PF25917"/>
    </source>
</evidence>
<evidence type="ECO:0000259" key="3">
    <source>
        <dbReference type="Pfam" id="PF25876"/>
    </source>
</evidence>
<dbReference type="Gene3D" id="2.40.420.20">
    <property type="match status" value="1"/>
</dbReference>
<dbReference type="GO" id="GO:0005886">
    <property type="term" value="C:plasma membrane"/>
    <property type="evidence" value="ECO:0007669"/>
    <property type="project" value="TreeGrafter"/>
</dbReference>
<dbReference type="Pfam" id="PF25917">
    <property type="entry name" value="BSH_RND"/>
    <property type="match status" value="1"/>
</dbReference>
<dbReference type="PANTHER" id="PTHR30158">
    <property type="entry name" value="ACRA/E-RELATED COMPONENT OF DRUG EFFLUX TRANSPORTER"/>
    <property type="match status" value="1"/>
</dbReference>
<dbReference type="SUPFAM" id="SSF111369">
    <property type="entry name" value="HlyD-like secretion proteins"/>
    <property type="match status" value="1"/>
</dbReference>
<dbReference type="NCBIfam" id="TIGR01730">
    <property type="entry name" value="RND_mfp"/>
    <property type="match status" value="1"/>
</dbReference>
<dbReference type="InterPro" id="IPR006143">
    <property type="entry name" value="RND_pump_MFP"/>
</dbReference>
<dbReference type="RefSeq" id="WP_115171016.1">
    <property type="nucleotide sequence ID" value="NZ_UGYW01000002.1"/>
</dbReference>
<evidence type="ECO:0000259" key="5">
    <source>
        <dbReference type="Pfam" id="PF25944"/>
    </source>
</evidence>
<dbReference type="EMBL" id="UGYW01000002">
    <property type="protein sequence ID" value="SUJ24456.1"/>
    <property type="molecule type" value="Genomic_DNA"/>
</dbReference>
<protein>
    <submittedName>
        <fullName evidence="7">Probable efflux pump periplasmic linker ttgA</fullName>
    </submittedName>
</protein>
<feature type="signal peptide" evidence="2">
    <location>
        <begin position="1"/>
        <end position="22"/>
    </location>
</feature>
<dbReference type="Proteomes" id="UP000254893">
    <property type="component" value="Unassembled WGS sequence"/>
</dbReference>
<evidence type="ECO:0000313" key="8">
    <source>
        <dbReference type="Proteomes" id="UP000254893"/>
    </source>
</evidence>